<dbReference type="EMBL" id="JACHMN010000002">
    <property type="protein sequence ID" value="MBB5870280.1"/>
    <property type="molecule type" value="Genomic_DNA"/>
</dbReference>
<dbReference type="InterPro" id="IPR042099">
    <property type="entry name" value="ANL_N_sf"/>
</dbReference>
<dbReference type="Gene3D" id="3.40.50.12780">
    <property type="entry name" value="N-terminal domain of ligase-like"/>
    <property type="match status" value="1"/>
</dbReference>
<comment type="caution">
    <text evidence="1">The sequence shown here is derived from an EMBL/GenBank/DDBJ whole genome shotgun (WGS) entry which is preliminary data.</text>
</comment>
<dbReference type="AlphaFoldDB" id="A0A841BU29"/>
<gene>
    <name evidence="1" type="ORF">F4553_003659</name>
</gene>
<dbReference type="SUPFAM" id="SSF56801">
    <property type="entry name" value="Acetyl-CoA synthetase-like"/>
    <property type="match status" value="1"/>
</dbReference>
<evidence type="ECO:0000313" key="1">
    <source>
        <dbReference type="EMBL" id="MBB5870280.1"/>
    </source>
</evidence>
<dbReference type="Proteomes" id="UP000587527">
    <property type="component" value="Unassembled WGS sequence"/>
</dbReference>
<name>A0A841BU29_9ACTN</name>
<reference evidence="1 2" key="1">
    <citation type="submission" date="2020-08" db="EMBL/GenBank/DDBJ databases">
        <title>Sequencing the genomes of 1000 actinobacteria strains.</title>
        <authorList>
            <person name="Klenk H.-P."/>
        </authorList>
    </citation>
    <scope>NUCLEOTIDE SEQUENCE [LARGE SCALE GENOMIC DNA]</scope>
    <source>
        <strain evidence="1 2">DSM 45362</strain>
    </source>
</reference>
<proteinExistence type="predicted"/>
<sequence length="217" mass="23146">MTTVRDLFARAADPAQPRLTWYDDATGERTELSTATLANWTNKTANLLVDGLGLGPGSTAVVALPPHWQTAAVLLGCAAAGVRVVDTGTADVGFATLERLAEIAGADERLAVSLHPFALPMRDLPGGVGDWALEARQHGDFFSAYQPMELEPREAAAGRVLIDTDRHPEPSVWLWAPLAAGSSIVACSHTDVSTLARKATSERVTIRMDAESDRMSE</sequence>
<dbReference type="NCBIfam" id="TIGR03089">
    <property type="entry name" value="TIGR03089 family protein"/>
    <property type="match status" value="1"/>
</dbReference>
<organism evidence="1 2">
    <name type="scientific">Allocatelliglobosispora scoriae</name>
    <dbReference type="NCBI Taxonomy" id="643052"/>
    <lineage>
        <taxon>Bacteria</taxon>
        <taxon>Bacillati</taxon>
        <taxon>Actinomycetota</taxon>
        <taxon>Actinomycetes</taxon>
        <taxon>Micromonosporales</taxon>
        <taxon>Micromonosporaceae</taxon>
        <taxon>Allocatelliglobosispora</taxon>
    </lineage>
</organism>
<accession>A0A841BU29</accession>
<protein>
    <submittedName>
        <fullName evidence="1">Uncharacterized protein (TIGR03089 family)</fullName>
    </submittedName>
</protein>
<dbReference type="RefSeq" id="WP_184837561.1">
    <property type="nucleotide sequence ID" value="NZ_JACHMN010000002.1"/>
</dbReference>
<dbReference type="InterPro" id="IPR017523">
    <property type="entry name" value="Rv3268"/>
</dbReference>
<keyword evidence="2" id="KW-1185">Reference proteome</keyword>
<evidence type="ECO:0000313" key="2">
    <source>
        <dbReference type="Proteomes" id="UP000587527"/>
    </source>
</evidence>